<dbReference type="GO" id="GO:0006935">
    <property type="term" value="P:chemotaxis"/>
    <property type="evidence" value="ECO:0007669"/>
    <property type="project" value="UniProtKB-KW"/>
</dbReference>
<evidence type="ECO:0000313" key="14">
    <source>
        <dbReference type="EMBL" id="CZF78779.1"/>
    </source>
</evidence>
<dbReference type="InterPro" id="IPR004089">
    <property type="entry name" value="MCPsignal_dom"/>
</dbReference>
<keyword evidence="4" id="KW-0145">Chemotaxis</keyword>
<feature type="domain" description="HAMP" evidence="13">
    <location>
        <begin position="272"/>
        <end position="325"/>
    </location>
</feature>
<dbReference type="PANTHER" id="PTHR32089:SF39">
    <property type="entry name" value="METHYL-ACCEPTING CHEMOTAXIS PROTEIN HLYB"/>
    <property type="match status" value="1"/>
</dbReference>
<dbReference type="OrthoDB" id="8724845at2"/>
<dbReference type="Pfam" id="PF00015">
    <property type="entry name" value="MCPsignal"/>
    <property type="match status" value="1"/>
</dbReference>
<evidence type="ECO:0000256" key="2">
    <source>
        <dbReference type="ARBA" id="ARBA00022475"/>
    </source>
</evidence>
<evidence type="ECO:0000259" key="12">
    <source>
        <dbReference type="PROSITE" id="PS50111"/>
    </source>
</evidence>
<evidence type="ECO:0000256" key="8">
    <source>
        <dbReference type="ARBA" id="ARBA00023224"/>
    </source>
</evidence>
<comment type="subcellular location">
    <subcellularLocation>
        <location evidence="1">Cell membrane</location>
        <topology evidence="1">Multi-pass membrane protein</topology>
    </subcellularLocation>
</comment>
<dbReference type="AlphaFoldDB" id="A0A128EW52"/>
<dbReference type="SMART" id="SM00283">
    <property type="entry name" value="MA"/>
    <property type="match status" value="1"/>
</dbReference>
<comment type="similarity">
    <text evidence="9">Belongs to the methyl-accepting chemotaxis (MCP) protein family.</text>
</comment>
<organism evidence="14 15">
    <name type="scientific">Grimontia marina</name>
    <dbReference type="NCBI Taxonomy" id="646534"/>
    <lineage>
        <taxon>Bacteria</taxon>
        <taxon>Pseudomonadati</taxon>
        <taxon>Pseudomonadota</taxon>
        <taxon>Gammaproteobacteria</taxon>
        <taxon>Vibrionales</taxon>
        <taxon>Vibrionaceae</taxon>
        <taxon>Grimontia</taxon>
    </lineage>
</organism>
<dbReference type="CDD" id="cd06225">
    <property type="entry name" value="HAMP"/>
    <property type="match status" value="1"/>
</dbReference>
<dbReference type="CDD" id="cd11386">
    <property type="entry name" value="MCP_signal"/>
    <property type="match status" value="1"/>
</dbReference>
<dbReference type="PANTHER" id="PTHR32089">
    <property type="entry name" value="METHYL-ACCEPTING CHEMOTAXIS PROTEIN MCPB"/>
    <property type="match status" value="1"/>
</dbReference>
<dbReference type="Proteomes" id="UP000073601">
    <property type="component" value="Unassembled WGS sequence"/>
</dbReference>
<dbReference type="GO" id="GO:0007165">
    <property type="term" value="P:signal transduction"/>
    <property type="evidence" value="ECO:0007669"/>
    <property type="project" value="UniProtKB-KW"/>
</dbReference>
<reference evidence="15" key="1">
    <citation type="submission" date="2016-02" db="EMBL/GenBank/DDBJ databases">
        <authorList>
            <person name="Rodrigo-Torres Lidia"/>
            <person name="Arahal R.David."/>
        </authorList>
    </citation>
    <scope>NUCLEOTIDE SEQUENCE [LARGE SCALE GENOMIC DNA]</scope>
    <source>
        <strain evidence="15">CECT 8713</strain>
    </source>
</reference>
<evidence type="ECO:0000256" key="7">
    <source>
        <dbReference type="ARBA" id="ARBA00023136"/>
    </source>
</evidence>
<dbReference type="GO" id="GO:0005886">
    <property type="term" value="C:plasma membrane"/>
    <property type="evidence" value="ECO:0007669"/>
    <property type="project" value="UniProtKB-SubCell"/>
</dbReference>
<feature type="transmembrane region" description="Helical" evidence="11">
    <location>
        <begin position="7"/>
        <end position="26"/>
    </location>
</feature>
<sequence>MKIRTKLYGLTAFSALSLILFAFIGWQASERMVDLKTKLSLVAELEVRLLNLRRNEKDFLARLDTKYVDRFSGNVAKFERDLNTLSQDAKRLDISLPQITAVSQAIKIYHSGFISLSKGYEKLGLNRSSGIHGELGSTNEKLLKDNPSINDIAYLVTLSRLLMADVTEARFDEFSRVWQSVKNETGLASLDAQKALVERYMRVSREVGLNHKSGLLGNIRGQTHQVEADFDDMRLQLASELKTAEGTLTISSLVVLFVISALLITASILLNRYIQRRLKTLTETMEKVAEQRDLTLRAEAQGKDEIALVASDFNLVLEHCQSLIAGVKISITTLNSTASDVQLRSNEAEVSFEKQQSEAELAATAVNEMEATIREIASNTETAAANANQSLIRAQKGHQTVQATRDAIITLSDGLGIANSDIHSLVSLSQQIGTVVDVIKDISEQTNLLALNAAIEAARAGEQGRGFAVVADEVRSLATRTNKSTDEIATMIASLQEQTNSVVERINTCQRDSQQSVSYVEEASIELDNIIVDMQQIMDMSTQIAAAVEEQSMVAKEVNMNVHSIQQITSSNTSSTSENAQAAARVAEQSRELEAAISAFRS</sequence>
<name>A0A128EW52_9GAMM</name>
<evidence type="ECO:0000256" key="6">
    <source>
        <dbReference type="ARBA" id="ARBA00022989"/>
    </source>
</evidence>
<evidence type="ECO:0000256" key="9">
    <source>
        <dbReference type="ARBA" id="ARBA00029447"/>
    </source>
</evidence>
<dbReference type="PROSITE" id="PS50111">
    <property type="entry name" value="CHEMOTAXIS_TRANSDUC_2"/>
    <property type="match status" value="1"/>
</dbReference>
<evidence type="ECO:0000256" key="3">
    <source>
        <dbReference type="ARBA" id="ARBA00022481"/>
    </source>
</evidence>
<dbReference type="SMART" id="SM00304">
    <property type="entry name" value="HAMP"/>
    <property type="match status" value="1"/>
</dbReference>
<evidence type="ECO:0000256" key="10">
    <source>
        <dbReference type="PROSITE-ProRule" id="PRU00284"/>
    </source>
</evidence>
<evidence type="ECO:0000256" key="5">
    <source>
        <dbReference type="ARBA" id="ARBA00022692"/>
    </source>
</evidence>
<keyword evidence="3" id="KW-0488">Methylation</keyword>
<keyword evidence="8 10" id="KW-0807">Transducer</keyword>
<accession>A0A128EW52</accession>
<evidence type="ECO:0000313" key="15">
    <source>
        <dbReference type="Proteomes" id="UP000073601"/>
    </source>
</evidence>
<protein>
    <submittedName>
        <fullName evidence="14">Methyl-accepting chemotaxis protein PctC</fullName>
    </submittedName>
</protein>
<dbReference type="InterPro" id="IPR003660">
    <property type="entry name" value="HAMP_dom"/>
</dbReference>
<keyword evidence="5 11" id="KW-0812">Transmembrane</keyword>
<feature type="domain" description="Methyl-accepting transducer" evidence="12">
    <location>
        <begin position="330"/>
        <end position="566"/>
    </location>
</feature>
<keyword evidence="2" id="KW-1003">Cell membrane</keyword>
<dbReference type="Pfam" id="PF00672">
    <property type="entry name" value="HAMP"/>
    <property type="match status" value="1"/>
</dbReference>
<evidence type="ECO:0000256" key="4">
    <source>
        <dbReference type="ARBA" id="ARBA00022500"/>
    </source>
</evidence>
<evidence type="ECO:0000256" key="11">
    <source>
        <dbReference type="SAM" id="Phobius"/>
    </source>
</evidence>
<feature type="transmembrane region" description="Helical" evidence="11">
    <location>
        <begin position="248"/>
        <end position="270"/>
    </location>
</feature>
<dbReference type="SUPFAM" id="SSF58104">
    <property type="entry name" value="Methyl-accepting chemotaxis protein (MCP) signaling domain"/>
    <property type="match status" value="1"/>
</dbReference>
<dbReference type="PROSITE" id="PS50885">
    <property type="entry name" value="HAMP"/>
    <property type="match status" value="1"/>
</dbReference>
<dbReference type="Gene3D" id="1.10.287.950">
    <property type="entry name" value="Methyl-accepting chemotaxis protein"/>
    <property type="match status" value="1"/>
</dbReference>
<keyword evidence="7 11" id="KW-0472">Membrane</keyword>
<dbReference type="FunFam" id="1.10.287.950:FF:000001">
    <property type="entry name" value="Methyl-accepting chemotaxis sensory transducer"/>
    <property type="match status" value="1"/>
</dbReference>
<dbReference type="EMBL" id="FIZY01000004">
    <property type="protein sequence ID" value="CZF78779.1"/>
    <property type="molecule type" value="Genomic_DNA"/>
</dbReference>
<gene>
    <name evidence="14" type="primary">pctC_1</name>
    <name evidence="14" type="ORF">GMA8713_00712</name>
</gene>
<dbReference type="RefSeq" id="WP_062705777.1">
    <property type="nucleotide sequence ID" value="NZ_CAWRCI010000004.1"/>
</dbReference>
<proteinExistence type="inferred from homology"/>
<keyword evidence="15" id="KW-1185">Reference proteome</keyword>
<keyword evidence="6 11" id="KW-1133">Transmembrane helix</keyword>
<evidence type="ECO:0000259" key="13">
    <source>
        <dbReference type="PROSITE" id="PS50885"/>
    </source>
</evidence>
<evidence type="ECO:0000256" key="1">
    <source>
        <dbReference type="ARBA" id="ARBA00004651"/>
    </source>
</evidence>